<dbReference type="GO" id="GO:0008444">
    <property type="term" value="F:CDP-diacylglycerol-glycerol-3-phosphate 3-phosphatidyltransferase activity"/>
    <property type="evidence" value="ECO:0007669"/>
    <property type="project" value="UniProtKB-UniRule"/>
</dbReference>
<feature type="transmembrane region" description="Helical" evidence="13">
    <location>
        <begin position="29"/>
        <end position="51"/>
    </location>
</feature>
<dbReference type="AlphaFoldDB" id="A0A6B3NNL4"/>
<evidence type="ECO:0000256" key="9">
    <source>
        <dbReference type="ARBA" id="ARBA00023209"/>
    </source>
</evidence>
<evidence type="ECO:0000256" key="12">
    <source>
        <dbReference type="RuleBase" id="RU003750"/>
    </source>
</evidence>
<keyword evidence="3" id="KW-0444">Lipid biosynthesis</keyword>
<dbReference type="GO" id="GO:0046474">
    <property type="term" value="P:glycerophospholipid biosynthetic process"/>
    <property type="evidence" value="ECO:0007669"/>
    <property type="project" value="TreeGrafter"/>
</dbReference>
<organism evidence="14">
    <name type="scientific">Symploca sp. SIO1C4</name>
    <dbReference type="NCBI Taxonomy" id="2607765"/>
    <lineage>
        <taxon>Bacteria</taxon>
        <taxon>Bacillati</taxon>
        <taxon>Cyanobacteriota</taxon>
        <taxon>Cyanophyceae</taxon>
        <taxon>Coleofasciculales</taxon>
        <taxon>Coleofasciculaceae</taxon>
        <taxon>Symploca</taxon>
    </lineage>
</organism>
<protein>
    <recommendedName>
        <fullName evidence="11">CDP-diacylglycerol--glycerol-3-phosphate 3-phosphatidyltransferase</fullName>
        <ecNumber evidence="11">2.7.8.5</ecNumber>
    </recommendedName>
</protein>
<comment type="subcellular location">
    <subcellularLocation>
        <location evidence="1">Membrane</location>
        <topology evidence="1">Multi-pass membrane protein</topology>
    </subcellularLocation>
</comment>
<reference evidence="14" key="1">
    <citation type="submission" date="2019-11" db="EMBL/GenBank/DDBJ databases">
        <title>Genomic insights into an expanded diversity of filamentous marine cyanobacteria reveals the extraordinary biosynthetic potential of Moorea and Okeania.</title>
        <authorList>
            <person name="Ferreira Leao T."/>
            <person name="Wang M."/>
            <person name="Moss N."/>
            <person name="Da Silva R."/>
            <person name="Sanders J."/>
            <person name="Nurk S."/>
            <person name="Gurevich A."/>
            <person name="Humphrey G."/>
            <person name="Reher R."/>
            <person name="Zhu Q."/>
            <person name="Belda-Ferre P."/>
            <person name="Glukhov E."/>
            <person name="Rex R."/>
            <person name="Dorrestein P.C."/>
            <person name="Knight R."/>
            <person name="Pevzner P."/>
            <person name="Gerwick W.H."/>
            <person name="Gerwick L."/>
        </authorList>
    </citation>
    <scope>NUCLEOTIDE SEQUENCE</scope>
    <source>
        <strain evidence="14">SIO1C4</strain>
    </source>
</reference>
<dbReference type="PROSITE" id="PS00379">
    <property type="entry name" value="CDP_ALCOHOL_P_TRANSF"/>
    <property type="match status" value="1"/>
</dbReference>
<dbReference type="EC" id="2.7.8.5" evidence="11"/>
<dbReference type="NCBIfam" id="TIGR00560">
    <property type="entry name" value="pgsA"/>
    <property type="match status" value="1"/>
</dbReference>
<dbReference type="InterPro" id="IPR000462">
    <property type="entry name" value="CDP-OH_P_trans"/>
</dbReference>
<dbReference type="InterPro" id="IPR004570">
    <property type="entry name" value="Phosphatidylglycerol_P_synth"/>
</dbReference>
<dbReference type="PANTHER" id="PTHR14269:SF62">
    <property type="entry name" value="CDP-DIACYLGLYCEROL--GLYCEROL-3-PHOSPHATE 3-PHOSPHATIDYLTRANSFERASE 1, CHLOROPLASTIC"/>
    <property type="match status" value="1"/>
</dbReference>
<keyword evidence="8 13" id="KW-0472">Membrane</keyword>
<feature type="transmembrane region" description="Helical" evidence="13">
    <location>
        <begin position="71"/>
        <end position="95"/>
    </location>
</feature>
<sequence>MNLPNWITFSRLLGLPFILYGLNNPTEQARWVCLVIFLVAAGTDWLDGYLARKLNQVTDLGKFLDPLVDKLLVLAPLLALIEIGQVPAWGVFLILGRELAIAGWRVNPNLTGSSGISGANIWGKLKTVSQIGAIALLIAPTTTAWETFSVVAFWIAVALTLISGAIYLLPQLAANISSSIEKSTSA</sequence>
<name>A0A6B3NNL4_9CYAN</name>
<dbReference type="InterPro" id="IPR048254">
    <property type="entry name" value="CDP_ALCOHOL_P_TRANSF_CS"/>
</dbReference>
<feature type="transmembrane region" description="Helical" evidence="13">
    <location>
        <begin position="151"/>
        <end position="169"/>
    </location>
</feature>
<evidence type="ECO:0000256" key="2">
    <source>
        <dbReference type="ARBA" id="ARBA00010441"/>
    </source>
</evidence>
<gene>
    <name evidence="14" type="primary">pgsA</name>
    <name evidence="14" type="ORF">F6J89_25170</name>
</gene>
<dbReference type="Pfam" id="PF01066">
    <property type="entry name" value="CDP-OH_P_transf"/>
    <property type="match status" value="1"/>
</dbReference>
<evidence type="ECO:0000256" key="5">
    <source>
        <dbReference type="ARBA" id="ARBA00022692"/>
    </source>
</evidence>
<evidence type="ECO:0000256" key="11">
    <source>
        <dbReference type="NCBIfam" id="TIGR00560"/>
    </source>
</evidence>
<dbReference type="InterPro" id="IPR050324">
    <property type="entry name" value="CDP-alcohol_PTase-I"/>
</dbReference>
<dbReference type="PIRSF" id="PIRSF000847">
    <property type="entry name" value="Phos_ph_gly_syn"/>
    <property type="match status" value="1"/>
</dbReference>
<comment type="caution">
    <text evidence="14">The sequence shown here is derived from an EMBL/GenBank/DDBJ whole genome shotgun (WGS) entry which is preliminary data.</text>
</comment>
<evidence type="ECO:0000313" key="14">
    <source>
        <dbReference type="EMBL" id="NER30818.1"/>
    </source>
</evidence>
<feature type="transmembrane region" description="Helical" evidence="13">
    <location>
        <begin position="6"/>
        <end position="22"/>
    </location>
</feature>
<evidence type="ECO:0000256" key="1">
    <source>
        <dbReference type="ARBA" id="ARBA00004141"/>
    </source>
</evidence>
<dbReference type="EMBL" id="JAAHFQ010000649">
    <property type="protein sequence ID" value="NER30818.1"/>
    <property type="molecule type" value="Genomic_DNA"/>
</dbReference>
<evidence type="ECO:0000256" key="7">
    <source>
        <dbReference type="ARBA" id="ARBA00023098"/>
    </source>
</evidence>
<dbReference type="InterPro" id="IPR043130">
    <property type="entry name" value="CDP-OH_PTrfase_TM_dom"/>
</dbReference>
<dbReference type="GO" id="GO:0016020">
    <property type="term" value="C:membrane"/>
    <property type="evidence" value="ECO:0007669"/>
    <property type="project" value="UniProtKB-SubCell"/>
</dbReference>
<keyword evidence="9" id="KW-0594">Phospholipid biosynthesis</keyword>
<dbReference type="PANTHER" id="PTHR14269">
    <property type="entry name" value="CDP-DIACYLGLYCEROL--GLYCEROL-3-PHOSPHATE 3-PHOSPHATIDYLTRANSFERASE-RELATED"/>
    <property type="match status" value="1"/>
</dbReference>
<proteinExistence type="inferred from homology"/>
<evidence type="ECO:0000256" key="4">
    <source>
        <dbReference type="ARBA" id="ARBA00022679"/>
    </source>
</evidence>
<evidence type="ECO:0000256" key="10">
    <source>
        <dbReference type="ARBA" id="ARBA00023264"/>
    </source>
</evidence>
<evidence type="ECO:0000256" key="6">
    <source>
        <dbReference type="ARBA" id="ARBA00022989"/>
    </source>
</evidence>
<keyword evidence="7" id="KW-0443">Lipid metabolism</keyword>
<comment type="similarity">
    <text evidence="2 12">Belongs to the CDP-alcohol phosphatidyltransferase class-I family.</text>
</comment>
<dbReference type="Gene3D" id="1.20.120.1760">
    <property type="match status" value="1"/>
</dbReference>
<evidence type="ECO:0000256" key="3">
    <source>
        <dbReference type="ARBA" id="ARBA00022516"/>
    </source>
</evidence>
<keyword evidence="5 13" id="KW-0812">Transmembrane</keyword>
<evidence type="ECO:0000256" key="8">
    <source>
        <dbReference type="ARBA" id="ARBA00023136"/>
    </source>
</evidence>
<keyword evidence="4 12" id="KW-0808">Transferase</keyword>
<keyword evidence="6 13" id="KW-1133">Transmembrane helix</keyword>
<evidence type="ECO:0000256" key="13">
    <source>
        <dbReference type="SAM" id="Phobius"/>
    </source>
</evidence>
<accession>A0A6B3NNL4</accession>
<keyword evidence="10" id="KW-1208">Phospholipid metabolism</keyword>